<protein>
    <submittedName>
        <fullName evidence="1">HDC13252</fullName>
    </submittedName>
</protein>
<name>Q6IK72_DROME</name>
<sequence>MNQLTPRAAHAPVVIWHFNDAQGTSKQLTGNPLWAFDNGSGKHCKSFVYIAIVHTYVDARVSVIPLSEVAMFLLDLCDNTGVPGAKSSTCAHGKSELMMLPRQLHRVQVSPSGSFGPNANRKEEILVAHCEAKAACWLATSLGQFGKLEPGNWSCQDEEMEMEMGTEIEMEMVMARTGAQWLPRGQPDQRFMSAAAKLNLLIEYKLQSRSRTEPDELSFDLDGGVLGFRM</sequence>
<dbReference type="AlphaFoldDB" id="Q6IK72"/>
<evidence type="ECO:0000313" key="1">
    <source>
        <dbReference type="EMBL" id="DAA04000.1"/>
    </source>
</evidence>
<reference evidence="1" key="1">
    <citation type="journal article" date="2003" name="Genome Biol.">
        <title>An integrated gene annotation and transcriptional profiling approach towards the full gene content of the Drosophila genome.</title>
        <authorList>
            <person name="Hild M."/>
            <person name="Beckmann B."/>
            <person name="Haas S.A."/>
            <person name="Koch B."/>
            <person name="Solovyev V."/>
            <person name="Busold C."/>
            <person name="Fellenberg K."/>
            <person name="Boutros M."/>
            <person name="Vingron M."/>
            <person name="Sauer F."/>
            <person name="Hoheisel J.D."/>
            <person name="Paro R."/>
        </authorList>
    </citation>
    <scope>NUCLEOTIDE SEQUENCE</scope>
</reference>
<gene>
    <name evidence="1" type="ORF">HDC13252</name>
</gene>
<organism evidence="1">
    <name type="scientific">Drosophila melanogaster</name>
    <name type="common">Fruit fly</name>
    <dbReference type="NCBI Taxonomy" id="7227"/>
    <lineage>
        <taxon>Eukaryota</taxon>
        <taxon>Metazoa</taxon>
        <taxon>Ecdysozoa</taxon>
        <taxon>Arthropoda</taxon>
        <taxon>Hexapoda</taxon>
        <taxon>Insecta</taxon>
        <taxon>Pterygota</taxon>
        <taxon>Neoptera</taxon>
        <taxon>Endopterygota</taxon>
        <taxon>Diptera</taxon>
        <taxon>Brachycera</taxon>
        <taxon>Muscomorpha</taxon>
        <taxon>Ephydroidea</taxon>
        <taxon>Drosophilidae</taxon>
        <taxon>Drosophila</taxon>
        <taxon>Sophophora</taxon>
    </lineage>
</organism>
<proteinExistence type="predicted"/>
<accession>Q6IK72</accession>
<dbReference type="EMBL" id="BK002494">
    <property type="protein sequence ID" value="DAA04000.1"/>
    <property type="molecule type" value="Genomic_DNA"/>
</dbReference>